<dbReference type="EMBL" id="CM026423">
    <property type="protein sequence ID" value="KAG0584372.1"/>
    <property type="molecule type" value="Genomic_DNA"/>
</dbReference>
<evidence type="ECO:0000256" key="2">
    <source>
        <dbReference type="SAM" id="Coils"/>
    </source>
</evidence>
<comment type="caution">
    <text evidence="4">The sequence shown here is derived from an EMBL/GenBank/DDBJ whole genome shotgun (WGS) entry which is preliminary data.</text>
</comment>
<protein>
    <recommendedName>
        <fullName evidence="3">DUF4200 domain-containing protein</fullName>
    </recommendedName>
</protein>
<dbReference type="Proteomes" id="UP000822688">
    <property type="component" value="Chromosome 3"/>
</dbReference>
<keyword evidence="1 2" id="KW-0175">Coiled coil</keyword>
<dbReference type="InterPro" id="IPR051147">
    <property type="entry name" value="CFAP_domain-containing"/>
</dbReference>
<reference evidence="4" key="1">
    <citation type="submission" date="2020-06" db="EMBL/GenBank/DDBJ databases">
        <title>WGS assembly of Ceratodon purpureus strain R40.</title>
        <authorList>
            <person name="Carey S.B."/>
            <person name="Jenkins J."/>
            <person name="Shu S."/>
            <person name="Lovell J.T."/>
            <person name="Sreedasyam A."/>
            <person name="Maumus F."/>
            <person name="Tiley G.P."/>
            <person name="Fernandez-Pozo N."/>
            <person name="Barry K."/>
            <person name="Chen C."/>
            <person name="Wang M."/>
            <person name="Lipzen A."/>
            <person name="Daum C."/>
            <person name="Saski C.A."/>
            <person name="Payton A.C."/>
            <person name="Mcbreen J.C."/>
            <person name="Conrad R.E."/>
            <person name="Kollar L.M."/>
            <person name="Olsson S."/>
            <person name="Huttunen S."/>
            <person name="Landis J.B."/>
            <person name="Wickett N.J."/>
            <person name="Johnson M.G."/>
            <person name="Rensing S.A."/>
            <person name="Grimwood J."/>
            <person name="Schmutz J."/>
            <person name="Mcdaniel S.F."/>
        </authorList>
    </citation>
    <scope>NUCLEOTIDE SEQUENCE</scope>
    <source>
        <strain evidence="4">R40</strain>
    </source>
</reference>
<evidence type="ECO:0000256" key="1">
    <source>
        <dbReference type="ARBA" id="ARBA00023054"/>
    </source>
</evidence>
<organism evidence="4 5">
    <name type="scientific">Ceratodon purpureus</name>
    <name type="common">Fire moss</name>
    <name type="synonym">Dicranum purpureum</name>
    <dbReference type="NCBI Taxonomy" id="3225"/>
    <lineage>
        <taxon>Eukaryota</taxon>
        <taxon>Viridiplantae</taxon>
        <taxon>Streptophyta</taxon>
        <taxon>Embryophyta</taxon>
        <taxon>Bryophyta</taxon>
        <taxon>Bryophytina</taxon>
        <taxon>Bryopsida</taxon>
        <taxon>Dicranidae</taxon>
        <taxon>Pseudoditrichales</taxon>
        <taxon>Ditrichaceae</taxon>
        <taxon>Ceratodon</taxon>
    </lineage>
</organism>
<evidence type="ECO:0000313" key="4">
    <source>
        <dbReference type="EMBL" id="KAG0584372.1"/>
    </source>
</evidence>
<proteinExistence type="predicted"/>
<keyword evidence="5" id="KW-1185">Reference proteome</keyword>
<dbReference type="PANTHER" id="PTHR21683">
    <property type="entry name" value="COILED-COIL DOMAIN-CONTAINING PROTEIN 42 LIKE-2-LIKE-RELATED"/>
    <property type="match status" value="1"/>
</dbReference>
<dbReference type="PANTHER" id="PTHR21683:SF2">
    <property type="entry name" value="COILED-COIL DOMAIN-CONTAINING PROTEIN 42 LIKE-2-LIKE"/>
    <property type="match status" value="1"/>
</dbReference>
<feature type="coiled-coil region" evidence="2">
    <location>
        <begin position="18"/>
        <end position="88"/>
    </location>
</feature>
<name>A0A8T0IM96_CERPU</name>
<feature type="domain" description="DUF4200" evidence="3">
    <location>
        <begin position="1"/>
        <end position="112"/>
    </location>
</feature>
<dbReference type="Pfam" id="PF13863">
    <property type="entry name" value="DUF4200"/>
    <property type="match status" value="1"/>
</dbReference>
<dbReference type="AlphaFoldDB" id="A0A8T0IM96"/>
<feature type="coiled-coil region" evidence="2">
    <location>
        <begin position="133"/>
        <end position="160"/>
    </location>
</feature>
<evidence type="ECO:0000259" key="3">
    <source>
        <dbReference type="Pfam" id="PF13863"/>
    </source>
</evidence>
<accession>A0A8T0IM96</accession>
<gene>
    <name evidence="4" type="ORF">KC19_3G206200</name>
</gene>
<dbReference type="InterPro" id="IPR025252">
    <property type="entry name" value="DUF4200"/>
</dbReference>
<evidence type="ECO:0000313" key="5">
    <source>
        <dbReference type="Proteomes" id="UP000822688"/>
    </source>
</evidence>
<sequence>MHLVHDELERQKVDFVKKEEVLQKREDALRDKDLAMQESLIGFSRFLQENAIKKKRAEKKSQDEIRTRLEKEQEIIVVEDALRKLEDRRTVVLVQLERMMMYQKYLEGVLEKATQFHELHDLMLRHATLEASQKELKRHIADCEGEMEKLRQELQQYLKNSANNILTLNNDVSITRQIYERKRLQTADLQKNIDSMLETSAARTLARSQVCMAAENLFYRIDKASIIARPVQDNPIKNLDMAADFITDLAFIQKAYRLELAKKQTPTPRGG</sequence>
<dbReference type="GO" id="GO:0005856">
    <property type="term" value="C:cytoskeleton"/>
    <property type="evidence" value="ECO:0007669"/>
    <property type="project" value="UniProtKB-ARBA"/>
</dbReference>